<dbReference type="PANTHER" id="PTHR24411:SF26">
    <property type="entry name" value="TRANSCRIPTION FACTOR NF-E2 45 KDA SUBUNIT"/>
    <property type="match status" value="1"/>
</dbReference>
<evidence type="ECO:0000256" key="6">
    <source>
        <dbReference type="ARBA" id="ARBA00023242"/>
    </source>
</evidence>
<keyword evidence="9" id="KW-1185">Reference proteome</keyword>
<dbReference type="InterPro" id="IPR004826">
    <property type="entry name" value="bZIP_Maf"/>
</dbReference>
<keyword evidence="2" id="KW-0805">Transcription regulation</keyword>
<dbReference type="PANTHER" id="PTHR24411">
    <property type="entry name" value="NUCLEAR FACTOR ERYTHROID 2-RELATED FACTOR"/>
    <property type="match status" value="1"/>
</dbReference>
<sequence>APGSRDRRRALALALPLAPEAIVSLPVEDLKAILARARASGAQLALCRDIRRRGRNKVAAQRCRRRRLEAIAGLRAELSRLGRERERLLRARGHAQRALGTLRGQLERVTRELVGALSNGTPNRVAIPVMGTLGDGSPGVTQRVPGAFGDG</sequence>
<dbReference type="OrthoDB" id="7458135at2759"/>
<feature type="non-terminal residue" evidence="8">
    <location>
        <position position="1"/>
    </location>
</feature>
<dbReference type="InterPro" id="IPR047167">
    <property type="entry name" value="NFE2-like"/>
</dbReference>
<dbReference type="GO" id="GO:0000978">
    <property type="term" value="F:RNA polymerase II cis-regulatory region sequence-specific DNA binding"/>
    <property type="evidence" value="ECO:0007669"/>
    <property type="project" value="InterPro"/>
</dbReference>
<feature type="non-terminal residue" evidence="8">
    <location>
        <position position="151"/>
    </location>
</feature>
<dbReference type="Pfam" id="PF03131">
    <property type="entry name" value="bZIP_Maf"/>
    <property type="match status" value="1"/>
</dbReference>
<evidence type="ECO:0000256" key="3">
    <source>
        <dbReference type="ARBA" id="ARBA00023125"/>
    </source>
</evidence>
<dbReference type="GO" id="GO:0000981">
    <property type="term" value="F:DNA-binding transcription factor activity, RNA polymerase II-specific"/>
    <property type="evidence" value="ECO:0007669"/>
    <property type="project" value="TreeGrafter"/>
</dbReference>
<dbReference type="Proteomes" id="UP000520463">
    <property type="component" value="Unassembled WGS sequence"/>
</dbReference>
<dbReference type="InterPro" id="IPR004827">
    <property type="entry name" value="bZIP"/>
</dbReference>
<feature type="domain" description="BZIP" evidence="7">
    <location>
        <begin position="48"/>
        <end position="109"/>
    </location>
</feature>
<name>A0A7L0ND06_9PASS</name>
<protein>
    <submittedName>
        <fullName evidence="8">NFE2 factor</fullName>
    </submittedName>
</protein>
<dbReference type="SUPFAM" id="SSF47454">
    <property type="entry name" value="A DNA-binding domain in eukaryotic transcription factors"/>
    <property type="match status" value="1"/>
</dbReference>
<organism evidence="8 9">
    <name type="scientific">Formicarius rufipectus</name>
    <dbReference type="NCBI Taxonomy" id="1118560"/>
    <lineage>
        <taxon>Eukaryota</taxon>
        <taxon>Metazoa</taxon>
        <taxon>Chordata</taxon>
        <taxon>Craniata</taxon>
        <taxon>Vertebrata</taxon>
        <taxon>Euteleostomi</taxon>
        <taxon>Archelosauria</taxon>
        <taxon>Archosauria</taxon>
        <taxon>Dinosauria</taxon>
        <taxon>Saurischia</taxon>
        <taxon>Theropoda</taxon>
        <taxon>Coelurosauria</taxon>
        <taxon>Aves</taxon>
        <taxon>Neognathae</taxon>
        <taxon>Neoaves</taxon>
        <taxon>Telluraves</taxon>
        <taxon>Australaves</taxon>
        <taxon>Passeriformes</taxon>
        <taxon>Formicariidae</taxon>
        <taxon>Formicarius</taxon>
    </lineage>
</organism>
<dbReference type="EMBL" id="VXAU01002460">
    <property type="protein sequence ID" value="NXK90845.1"/>
    <property type="molecule type" value="Genomic_DNA"/>
</dbReference>
<dbReference type="SMART" id="SM00338">
    <property type="entry name" value="BRLZ"/>
    <property type="match status" value="1"/>
</dbReference>
<proteinExistence type="inferred from homology"/>
<evidence type="ECO:0000256" key="4">
    <source>
        <dbReference type="ARBA" id="ARBA00023159"/>
    </source>
</evidence>
<evidence type="ECO:0000256" key="5">
    <source>
        <dbReference type="ARBA" id="ARBA00023163"/>
    </source>
</evidence>
<comment type="caution">
    <text evidence="8">The sequence shown here is derived from an EMBL/GenBank/DDBJ whole genome shotgun (WGS) entry which is preliminary data.</text>
</comment>
<dbReference type="Gene3D" id="1.10.880.10">
    <property type="entry name" value="Transcription factor, Skn-1-like, DNA-binding domain"/>
    <property type="match status" value="1"/>
</dbReference>
<accession>A0A7L0ND06</accession>
<evidence type="ECO:0000313" key="8">
    <source>
        <dbReference type="EMBL" id="NXK90845.1"/>
    </source>
</evidence>
<dbReference type="GO" id="GO:0005634">
    <property type="term" value="C:nucleus"/>
    <property type="evidence" value="ECO:0007669"/>
    <property type="project" value="TreeGrafter"/>
</dbReference>
<comment type="similarity">
    <text evidence="1">Belongs to the bZIP family. CNC subfamily.</text>
</comment>
<dbReference type="InterPro" id="IPR008917">
    <property type="entry name" value="TF_DNA-bd_sf"/>
</dbReference>
<keyword evidence="4" id="KW-0010">Activator</keyword>
<dbReference type="SUPFAM" id="SSF57959">
    <property type="entry name" value="Leucine zipper domain"/>
    <property type="match status" value="1"/>
</dbReference>
<evidence type="ECO:0000256" key="2">
    <source>
        <dbReference type="ARBA" id="ARBA00023015"/>
    </source>
</evidence>
<evidence type="ECO:0000256" key="1">
    <source>
        <dbReference type="ARBA" id="ARBA00008157"/>
    </source>
</evidence>
<dbReference type="PROSITE" id="PS00036">
    <property type="entry name" value="BZIP_BASIC"/>
    <property type="match status" value="1"/>
</dbReference>
<keyword evidence="6" id="KW-0539">Nucleus</keyword>
<reference evidence="8 9" key="1">
    <citation type="submission" date="2019-09" db="EMBL/GenBank/DDBJ databases">
        <title>Bird 10,000 Genomes (B10K) Project - Family phase.</title>
        <authorList>
            <person name="Zhang G."/>
        </authorList>
    </citation>
    <scope>NUCLEOTIDE SEQUENCE [LARGE SCALE GENOMIC DNA]</scope>
    <source>
        <strain evidence="8">B10K-DU-001-43</strain>
        <tissue evidence="8">Muscle</tissue>
    </source>
</reference>
<dbReference type="InterPro" id="IPR046347">
    <property type="entry name" value="bZIP_sf"/>
</dbReference>
<dbReference type="PROSITE" id="PS50217">
    <property type="entry name" value="BZIP"/>
    <property type="match status" value="1"/>
</dbReference>
<gene>
    <name evidence="8" type="primary">Nfe2</name>
    <name evidence="8" type="ORF">FORRUF_R15147</name>
</gene>
<evidence type="ECO:0000313" key="9">
    <source>
        <dbReference type="Proteomes" id="UP000520463"/>
    </source>
</evidence>
<evidence type="ECO:0000259" key="7">
    <source>
        <dbReference type="PROSITE" id="PS50217"/>
    </source>
</evidence>
<keyword evidence="3" id="KW-0238">DNA-binding</keyword>
<dbReference type="AlphaFoldDB" id="A0A7L0ND06"/>
<keyword evidence="5" id="KW-0804">Transcription</keyword>